<organism evidence="1 2">
    <name type="scientific">PS1 clade bacterium</name>
    <dbReference type="NCBI Taxonomy" id="2175152"/>
    <lineage>
        <taxon>Bacteria</taxon>
        <taxon>Pseudomonadati</taxon>
        <taxon>Pseudomonadota</taxon>
        <taxon>Alphaproteobacteria</taxon>
        <taxon>PS1 clade</taxon>
    </lineage>
</organism>
<evidence type="ECO:0000313" key="2">
    <source>
        <dbReference type="Proteomes" id="UP000785783"/>
    </source>
</evidence>
<comment type="caution">
    <text evidence="1">The sequence shown here is derived from an EMBL/GenBank/DDBJ whole genome shotgun (WGS) entry which is preliminary data.</text>
</comment>
<dbReference type="PANTHER" id="PTHR39337:SF1">
    <property type="entry name" value="BLR5642 PROTEIN"/>
    <property type="match status" value="1"/>
</dbReference>
<dbReference type="Proteomes" id="UP000785783">
    <property type="component" value="Unassembled WGS sequence"/>
</dbReference>
<dbReference type="AlphaFoldDB" id="A0A937L373"/>
<evidence type="ECO:0000313" key="1">
    <source>
        <dbReference type="EMBL" id="MBL6761249.1"/>
    </source>
</evidence>
<sequence>MRLNTLGFTKKNAETFFSRLLNARVKKLIDVRLNNSSQLSGFAKKDDLAYFCRQHGIDYVHMPELAPTKEILDDYKKHKGSWGDYEVAFHKLMTRRQIEKIDPLEIDGGCLLCSEDKPHECHRRLVAEYLRDNWGNVEINHL</sequence>
<dbReference type="Pfam" id="PF04343">
    <property type="entry name" value="DUF488"/>
    <property type="match status" value="1"/>
</dbReference>
<accession>A0A937L373</accession>
<name>A0A937L373_9PROT</name>
<dbReference type="InterPro" id="IPR007438">
    <property type="entry name" value="DUF488"/>
</dbReference>
<gene>
    <name evidence="1" type="ORF">ISQ19_00955</name>
</gene>
<dbReference type="EMBL" id="JADHOK010000006">
    <property type="protein sequence ID" value="MBL6761249.1"/>
    <property type="molecule type" value="Genomic_DNA"/>
</dbReference>
<protein>
    <submittedName>
        <fullName evidence="1">DUF488 domain-containing protein</fullName>
    </submittedName>
</protein>
<proteinExistence type="predicted"/>
<reference evidence="1" key="1">
    <citation type="submission" date="2020-10" db="EMBL/GenBank/DDBJ databases">
        <title>Microbiome of the Black Sea water column analyzed by genome centric metagenomics.</title>
        <authorList>
            <person name="Cabello-Yeves P.J."/>
            <person name="Callieri C."/>
            <person name="Picazo A."/>
            <person name="Mehrshad M."/>
            <person name="Haro-Moreno J.M."/>
            <person name="Roda-Garcia J."/>
            <person name="Dzembekova N."/>
            <person name="Slabakova V."/>
            <person name="Slabakova N."/>
            <person name="Moncheva S."/>
            <person name="Rodriguez-Valera F."/>
        </authorList>
    </citation>
    <scope>NUCLEOTIDE SEQUENCE</scope>
    <source>
        <strain evidence="1">BS307-5m-G5</strain>
    </source>
</reference>
<dbReference type="PANTHER" id="PTHR39337">
    <property type="entry name" value="BLR5642 PROTEIN"/>
    <property type="match status" value="1"/>
</dbReference>